<protein>
    <submittedName>
        <fullName evidence="1">Uncharacterized protein</fullName>
    </submittedName>
</protein>
<dbReference type="EMBL" id="CP093348">
    <property type="protein sequence ID" value="WOH05132.1"/>
    <property type="molecule type" value="Genomic_DNA"/>
</dbReference>
<keyword evidence="2" id="KW-1185">Reference proteome</keyword>
<evidence type="ECO:0000313" key="2">
    <source>
        <dbReference type="Proteomes" id="UP000077755"/>
    </source>
</evidence>
<reference evidence="1" key="1">
    <citation type="journal article" date="2016" name="Nat. Genet.">
        <title>A high-quality carrot genome assembly provides new insights into carotenoid accumulation and asterid genome evolution.</title>
        <authorList>
            <person name="Iorizzo M."/>
            <person name="Ellison S."/>
            <person name="Senalik D."/>
            <person name="Zeng P."/>
            <person name="Satapoomin P."/>
            <person name="Huang J."/>
            <person name="Bowman M."/>
            <person name="Iovene M."/>
            <person name="Sanseverino W."/>
            <person name="Cavagnaro P."/>
            <person name="Yildiz M."/>
            <person name="Macko-Podgorni A."/>
            <person name="Moranska E."/>
            <person name="Grzebelus E."/>
            <person name="Grzebelus D."/>
            <person name="Ashrafi H."/>
            <person name="Zheng Z."/>
            <person name="Cheng S."/>
            <person name="Spooner D."/>
            <person name="Van Deynze A."/>
            <person name="Simon P."/>
        </authorList>
    </citation>
    <scope>NUCLEOTIDE SEQUENCE</scope>
    <source>
        <tissue evidence="1">Leaf</tissue>
    </source>
</reference>
<dbReference type="AlphaFoldDB" id="A0A164VWJ5"/>
<dbReference type="Proteomes" id="UP000077755">
    <property type="component" value="Chromosome 6"/>
</dbReference>
<evidence type="ECO:0000313" key="1">
    <source>
        <dbReference type="EMBL" id="WOH05132.1"/>
    </source>
</evidence>
<sequence length="53" mass="6061">MQLAKHSLTREARLIAILTTLSGLGSNYVLSNSNWDKLLYPKNKLLRVFFIVI</sequence>
<organism evidence="1 2">
    <name type="scientific">Daucus carota subsp. sativus</name>
    <name type="common">Carrot</name>
    <dbReference type="NCBI Taxonomy" id="79200"/>
    <lineage>
        <taxon>Eukaryota</taxon>
        <taxon>Viridiplantae</taxon>
        <taxon>Streptophyta</taxon>
        <taxon>Embryophyta</taxon>
        <taxon>Tracheophyta</taxon>
        <taxon>Spermatophyta</taxon>
        <taxon>Magnoliopsida</taxon>
        <taxon>eudicotyledons</taxon>
        <taxon>Gunneridae</taxon>
        <taxon>Pentapetalae</taxon>
        <taxon>asterids</taxon>
        <taxon>campanulids</taxon>
        <taxon>Apiales</taxon>
        <taxon>Apiaceae</taxon>
        <taxon>Apioideae</taxon>
        <taxon>Scandiceae</taxon>
        <taxon>Daucinae</taxon>
        <taxon>Daucus</taxon>
        <taxon>Daucus sect. Daucus</taxon>
    </lineage>
</organism>
<gene>
    <name evidence="1" type="ORF">DCAR_0624545</name>
</gene>
<name>A0A164VWJ5_DAUCS</name>
<proteinExistence type="predicted"/>
<dbReference type="Gramene" id="KZM90965">
    <property type="protein sequence ID" value="KZM90965"/>
    <property type="gene ID" value="DCAR_021670"/>
</dbReference>
<accession>A0A164VWJ5</accession>
<reference evidence="1" key="2">
    <citation type="submission" date="2022-03" db="EMBL/GenBank/DDBJ databases">
        <title>Draft title - Genomic analysis of global carrot germplasm unveils the trajectory of domestication and the origin of high carotenoid orange carrot.</title>
        <authorList>
            <person name="Iorizzo M."/>
            <person name="Ellison S."/>
            <person name="Senalik D."/>
            <person name="Macko-Podgorni A."/>
            <person name="Grzebelus D."/>
            <person name="Bostan H."/>
            <person name="Rolling W."/>
            <person name="Curaba J."/>
            <person name="Simon P."/>
        </authorList>
    </citation>
    <scope>NUCLEOTIDE SEQUENCE</scope>
    <source>
        <tissue evidence="1">Leaf</tissue>
    </source>
</reference>